<dbReference type="EMBL" id="BQNB010012622">
    <property type="protein sequence ID" value="GJT05886.1"/>
    <property type="molecule type" value="Genomic_DNA"/>
</dbReference>
<dbReference type="Proteomes" id="UP001151760">
    <property type="component" value="Unassembled WGS sequence"/>
</dbReference>
<accession>A0ABQ5ATA0</accession>
<sequence length="266" mass="29079">MPPVVQKCDQDEGQAGPDVEATDATSQPQPGQMDEEFTITAYPNVYENLKLTVDEPVIPEEPASSTRTLSSLQHLAKDFSIGDQFFNDKPSEADNEKTTVDTEAKSMMSVTIYQNTSAIPPMTSLVIDLVSRPDSPNVHQPLPTTTTATATTTTIMTTIPLPPQPQQVSSDSILINRLGELEQHIADLVDLVLSLEEQKRIVLCCVSESKANPSLLISMICASLESILAIEDTWERERSGFAEEKVWGALPVVTGFWGGKKTFWGV</sequence>
<keyword evidence="3" id="KW-1185">Reference proteome</keyword>
<reference evidence="2" key="2">
    <citation type="submission" date="2022-01" db="EMBL/GenBank/DDBJ databases">
        <authorList>
            <person name="Yamashiro T."/>
            <person name="Shiraishi A."/>
            <person name="Satake H."/>
            <person name="Nakayama K."/>
        </authorList>
    </citation>
    <scope>NUCLEOTIDE SEQUENCE</scope>
</reference>
<protein>
    <submittedName>
        <fullName evidence="2">Uncharacterized protein</fullName>
    </submittedName>
</protein>
<comment type="caution">
    <text evidence="2">The sequence shown here is derived from an EMBL/GenBank/DDBJ whole genome shotgun (WGS) entry which is preliminary data.</text>
</comment>
<evidence type="ECO:0000313" key="3">
    <source>
        <dbReference type="Proteomes" id="UP001151760"/>
    </source>
</evidence>
<evidence type="ECO:0000256" key="1">
    <source>
        <dbReference type="SAM" id="MobiDB-lite"/>
    </source>
</evidence>
<evidence type="ECO:0000313" key="2">
    <source>
        <dbReference type="EMBL" id="GJT05886.1"/>
    </source>
</evidence>
<proteinExistence type="predicted"/>
<feature type="region of interest" description="Disordered" evidence="1">
    <location>
        <begin position="1"/>
        <end position="36"/>
    </location>
</feature>
<reference evidence="2" key="1">
    <citation type="journal article" date="2022" name="Int. J. Mol. Sci.">
        <title>Draft Genome of Tanacetum Coccineum: Genomic Comparison of Closely Related Tanacetum-Family Plants.</title>
        <authorList>
            <person name="Yamashiro T."/>
            <person name="Shiraishi A."/>
            <person name="Nakayama K."/>
            <person name="Satake H."/>
        </authorList>
    </citation>
    <scope>NUCLEOTIDE SEQUENCE</scope>
</reference>
<gene>
    <name evidence="2" type="ORF">Tco_0840348</name>
</gene>
<organism evidence="2 3">
    <name type="scientific">Tanacetum coccineum</name>
    <dbReference type="NCBI Taxonomy" id="301880"/>
    <lineage>
        <taxon>Eukaryota</taxon>
        <taxon>Viridiplantae</taxon>
        <taxon>Streptophyta</taxon>
        <taxon>Embryophyta</taxon>
        <taxon>Tracheophyta</taxon>
        <taxon>Spermatophyta</taxon>
        <taxon>Magnoliopsida</taxon>
        <taxon>eudicotyledons</taxon>
        <taxon>Gunneridae</taxon>
        <taxon>Pentapetalae</taxon>
        <taxon>asterids</taxon>
        <taxon>campanulids</taxon>
        <taxon>Asterales</taxon>
        <taxon>Asteraceae</taxon>
        <taxon>Asteroideae</taxon>
        <taxon>Anthemideae</taxon>
        <taxon>Anthemidinae</taxon>
        <taxon>Tanacetum</taxon>
    </lineage>
</organism>
<name>A0ABQ5ATA0_9ASTR</name>